<gene>
    <name evidence="1" type="ORF">B0H17DRAFT_1065490</name>
</gene>
<dbReference type="Proteomes" id="UP001221757">
    <property type="component" value="Unassembled WGS sequence"/>
</dbReference>
<reference evidence="1" key="1">
    <citation type="submission" date="2023-03" db="EMBL/GenBank/DDBJ databases">
        <title>Massive genome expansion in bonnet fungi (Mycena s.s.) driven by repeated elements and novel gene families across ecological guilds.</title>
        <authorList>
            <consortium name="Lawrence Berkeley National Laboratory"/>
            <person name="Harder C.B."/>
            <person name="Miyauchi S."/>
            <person name="Viragh M."/>
            <person name="Kuo A."/>
            <person name="Thoen E."/>
            <person name="Andreopoulos B."/>
            <person name="Lu D."/>
            <person name="Skrede I."/>
            <person name="Drula E."/>
            <person name="Henrissat B."/>
            <person name="Morin E."/>
            <person name="Kohler A."/>
            <person name="Barry K."/>
            <person name="LaButti K."/>
            <person name="Morin E."/>
            <person name="Salamov A."/>
            <person name="Lipzen A."/>
            <person name="Mereny Z."/>
            <person name="Hegedus B."/>
            <person name="Baldrian P."/>
            <person name="Stursova M."/>
            <person name="Weitz H."/>
            <person name="Taylor A."/>
            <person name="Grigoriev I.V."/>
            <person name="Nagy L.G."/>
            <person name="Martin F."/>
            <person name="Kauserud H."/>
        </authorList>
    </citation>
    <scope>NUCLEOTIDE SEQUENCE</scope>
    <source>
        <strain evidence="1">CBHHK067</strain>
    </source>
</reference>
<dbReference type="PANTHER" id="PTHR11360:SF284">
    <property type="entry name" value="EG:103B4.3 PROTEIN-RELATED"/>
    <property type="match status" value="1"/>
</dbReference>
<dbReference type="EMBL" id="JARKIE010000067">
    <property type="protein sequence ID" value="KAJ7690089.1"/>
    <property type="molecule type" value="Genomic_DNA"/>
</dbReference>
<proteinExistence type="predicted"/>
<protein>
    <submittedName>
        <fullName evidence="1">Uncharacterized protein</fullName>
    </submittedName>
</protein>
<keyword evidence="2" id="KW-1185">Reference proteome</keyword>
<evidence type="ECO:0000313" key="1">
    <source>
        <dbReference type="EMBL" id="KAJ7690089.1"/>
    </source>
</evidence>
<dbReference type="PANTHER" id="PTHR11360">
    <property type="entry name" value="MONOCARBOXYLATE TRANSPORTER"/>
    <property type="match status" value="1"/>
</dbReference>
<evidence type="ECO:0000313" key="2">
    <source>
        <dbReference type="Proteomes" id="UP001221757"/>
    </source>
</evidence>
<comment type="caution">
    <text evidence="1">The sequence shown here is derived from an EMBL/GenBank/DDBJ whole genome shotgun (WGS) entry which is preliminary data.</text>
</comment>
<sequence>MGLGFGLVLTPAVSILSHYFHRPRALAAGIALSGSSVGEIFPSDCVEVRYKLASLSLALVASLSPSPAEIGLRIGVAHTTNSVGALVGIPIAGALLTGRLLWIRAIKGAIFFTTARYIRITRQIR</sequence>
<accession>A0AAD7DI30</accession>
<dbReference type="AlphaFoldDB" id="A0AAD7DI30"/>
<organism evidence="1 2">
    <name type="scientific">Mycena rosella</name>
    <name type="common">Pink bonnet</name>
    <name type="synonym">Agaricus rosellus</name>
    <dbReference type="NCBI Taxonomy" id="1033263"/>
    <lineage>
        <taxon>Eukaryota</taxon>
        <taxon>Fungi</taxon>
        <taxon>Dikarya</taxon>
        <taxon>Basidiomycota</taxon>
        <taxon>Agaricomycotina</taxon>
        <taxon>Agaricomycetes</taxon>
        <taxon>Agaricomycetidae</taxon>
        <taxon>Agaricales</taxon>
        <taxon>Marasmiineae</taxon>
        <taxon>Mycenaceae</taxon>
        <taxon>Mycena</taxon>
    </lineage>
</organism>
<name>A0AAD7DI30_MYCRO</name>
<dbReference type="InterPro" id="IPR050327">
    <property type="entry name" value="Proton-linked_MCT"/>
</dbReference>